<gene>
    <name evidence="2" type="ORF">EJP77_06200</name>
</gene>
<reference evidence="2 3" key="1">
    <citation type="submission" date="2018-12" db="EMBL/GenBank/DDBJ databases">
        <authorList>
            <person name="Sun L."/>
            <person name="Chen Z."/>
        </authorList>
    </citation>
    <scope>NUCLEOTIDE SEQUENCE [LARGE SCALE GENOMIC DNA]</scope>
    <source>
        <strain evidence="2 3">3-5-3</strain>
    </source>
</reference>
<sequence>MEGKSTLQERPDVKIVGTGGSAGGIVGKLNITGDGELNGDIDALSFKCTGNAVVFGKLKTESLKLTGELIVQGPLQGEKLSAIGKLHVGGDLDAQAAKISGEIRIDGQINGEQIELSGYNTVRGGCQAEKFKLHGSVHMDGMLNAENIEMRLFGESRVKEIGGGQIRIKRSGGVWAVLGMFNTGGLKRLIVDSIEGDVIELENTEAEFVRGSKVTIGPGCRIGLVEYIDSFHQDPTSKIEQYNQIG</sequence>
<keyword evidence="3" id="KW-1185">Reference proteome</keyword>
<evidence type="ECO:0000313" key="2">
    <source>
        <dbReference type="EMBL" id="RUT33244.1"/>
    </source>
</evidence>
<comment type="caution">
    <text evidence="2">The sequence shown here is derived from an EMBL/GenBank/DDBJ whole genome shotgun (WGS) entry which is preliminary data.</text>
</comment>
<dbReference type="RefSeq" id="WP_127198360.1">
    <property type="nucleotide sequence ID" value="NZ_RZNX01000002.1"/>
</dbReference>
<dbReference type="PANTHER" id="PTHR35024:SF4">
    <property type="entry name" value="POLYMER-FORMING CYTOSKELETAL PROTEIN"/>
    <property type="match status" value="1"/>
</dbReference>
<dbReference type="AlphaFoldDB" id="A0A433XGX0"/>
<protein>
    <recommendedName>
        <fullName evidence="4">Polymer-forming cytoskeletal protein</fullName>
    </recommendedName>
</protein>
<dbReference type="PANTHER" id="PTHR35024">
    <property type="entry name" value="HYPOTHETICAL CYTOSOLIC PROTEIN"/>
    <property type="match status" value="1"/>
</dbReference>
<dbReference type="EMBL" id="RZNX01000002">
    <property type="protein sequence ID" value="RUT33244.1"/>
    <property type="molecule type" value="Genomic_DNA"/>
</dbReference>
<evidence type="ECO:0008006" key="4">
    <source>
        <dbReference type="Google" id="ProtNLM"/>
    </source>
</evidence>
<dbReference type="Proteomes" id="UP000272464">
    <property type="component" value="Unassembled WGS sequence"/>
</dbReference>
<dbReference type="InterPro" id="IPR007607">
    <property type="entry name" value="BacA/B"/>
</dbReference>
<proteinExistence type="inferred from homology"/>
<evidence type="ECO:0000313" key="3">
    <source>
        <dbReference type="Proteomes" id="UP000272464"/>
    </source>
</evidence>
<comment type="similarity">
    <text evidence="1">Belongs to the bactofilin family.</text>
</comment>
<dbReference type="OrthoDB" id="1730007at2"/>
<name>A0A433XGX0_9BACL</name>
<accession>A0A433XGX0</accession>
<organism evidence="2 3">
    <name type="scientific">Paenibacillus zeisoli</name>
    <dbReference type="NCBI Taxonomy" id="2496267"/>
    <lineage>
        <taxon>Bacteria</taxon>
        <taxon>Bacillati</taxon>
        <taxon>Bacillota</taxon>
        <taxon>Bacilli</taxon>
        <taxon>Bacillales</taxon>
        <taxon>Paenibacillaceae</taxon>
        <taxon>Paenibacillus</taxon>
    </lineage>
</organism>
<evidence type="ECO:0000256" key="1">
    <source>
        <dbReference type="ARBA" id="ARBA00044755"/>
    </source>
</evidence>